<reference evidence="3 4" key="1">
    <citation type="submission" date="2019-11" db="EMBL/GenBank/DDBJ databases">
        <title>Type strains purchased from KCTC, JCM and DSMZ.</title>
        <authorList>
            <person name="Lu H."/>
        </authorList>
    </citation>
    <scope>NUCLEOTIDE SEQUENCE [LARGE SCALE GENOMIC DNA]</scope>
    <source>
        <strain evidence="3 4">KCTC 42409</strain>
    </source>
</reference>
<dbReference type="GO" id="GO:0008233">
    <property type="term" value="F:peptidase activity"/>
    <property type="evidence" value="ECO:0007669"/>
    <property type="project" value="InterPro"/>
</dbReference>
<dbReference type="EMBL" id="WNLA01000002">
    <property type="protein sequence ID" value="MTW01479.1"/>
    <property type="molecule type" value="Genomic_DNA"/>
</dbReference>
<dbReference type="AlphaFoldDB" id="A0A6L6PW61"/>
<dbReference type="Proteomes" id="UP000484015">
    <property type="component" value="Unassembled WGS sequence"/>
</dbReference>
<dbReference type="InterPro" id="IPR039561">
    <property type="entry name" value="Peptidase_M15C"/>
</dbReference>
<sequence>MVLLVVAMYFLLACLAAWLALFPSGRAMVAGLLQGALHKTGARCRNRWSAFATGVQRTAAQGRNAGLAQWQDAAHFVRSHALLCAGGLVLLCFPLVVALFAGNRLTLRDYETSTREVNPQVAALLEGEQLAPPPPLPPLVFTAAEVELVRPMTASASRDWALLDKDFAQRLLLAFRIMKERHGYDMALLEGYRSPQRQDALAALGAGVTNAAAFQSWHQYGLAADCAFIRDGKLVISEQDPWAMRGYQLYGEVAASLGLTWGGNWKMRDYGHAELRVAGTMKR</sequence>
<protein>
    <submittedName>
        <fullName evidence="3">M15 family peptidase</fullName>
    </submittedName>
</protein>
<evidence type="ECO:0000313" key="4">
    <source>
        <dbReference type="Proteomes" id="UP000484015"/>
    </source>
</evidence>
<proteinExistence type="predicted"/>
<organism evidence="3 4">
    <name type="scientific">Pseudoduganella ginsengisoli</name>
    <dbReference type="NCBI Taxonomy" id="1462440"/>
    <lineage>
        <taxon>Bacteria</taxon>
        <taxon>Pseudomonadati</taxon>
        <taxon>Pseudomonadota</taxon>
        <taxon>Betaproteobacteria</taxon>
        <taxon>Burkholderiales</taxon>
        <taxon>Oxalobacteraceae</taxon>
        <taxon>Telluria group</taxon>
        <taxon>Pseudoduganella</taxon>
    </lineage>
</organism>
<keyword evidence="1" id="KW-0812">Transmembrane</keyword>
<comment type="caution">
    <text evidence="3">The sequence shown here is derived from an EMBL/GenBank/DDBJ whole genome shotgun (WGS) entry which is preliminary data.</text>
</comment>
<evidence type="ECO:0000259" key="2">
    <source>
        <dbReference type="Pfam" id="PF13539"/>
    </source>
</evidence>
<keyword evidence="4" id="KW-1185">Reference proteome</keyword>
<keyword evidence="1" id="KW-1133">Transmembrane helix</keyword>
<dbReference type="RefSeq" id="WP_170305497.1">
    <property type="nucleotide sequence ID" value="NZ_WNLA01000002.1"/>
</dbReference>
<evidence type="ECO:0000256" key="1">
    <source>
        <dbReference type="SAM" id="Phobius"/>
    </source>
</evidence>
<keyword evidence="1" id="KW-0472">Membrane</keyword>
<accession>A0A6L6PW61</accession>
<dbReference type="SUPFAM" id="SSF55166">
    <property type="entry name" value="Hedgehog/DD-peptidase"/>
    <property type="match status" value="1"/>
</dbReference>
<dbReference type="Pfam" id="PF13539">
    <property type="entry name" value="Peptidase_M15_4"/>
    <property type="match status" value="1"/>
</dbReference>
<name>A0A6L6PW61_9BURK</name>
<evidence type="ECO:0000313" key="3">
    <source>
        <dbReference type="EMBL" id="MTW01479.1"/>
    </source>
</evidence>
<gene>
    <name evidence="3" type="ORF">GM668_05190</name>
</gene>
<dbReference type="CDD" id="cd14845">
    <property type="entry name" value="L-Ala-D-Glu_peptidase_like"/>
    <property type="match status" value="1"/>
</dbReference>
<feature type="transmembrane region" description="Helical" evidence="1">
    <location>
        <begin position="80"/>
        <end position="101"/>
    </location>
</feature>
<feature type="domain" description="Peptidase M15C" evidence="2">
    <location>
        <begin position="210"/>
        <end position="274"/>
    </location>
</feature>
<dbReference type="Gene3D" id="3.30.1380.10">
    <property type="match status" value="1"/>
</dbReference>
<dbReference type="InterPro" id="IPR009045">
    <property type="entry name" value="Zn_M74/Hedgehog-like"/>
</dbReference>